<reference evidence="1" key="1">
    <citation type="submission" date="2015-01" db="EMBL/GenBank/DDBJ databases">
        <authorList>
            <person name="Durling Mikael"/>
        </authorList>
    </citation>
    <scope>NUCLEOTIDE SEQUENCE</scope>
</reference>
<sequence length="93" mass="10487">MNAVKFLRVRESRQSKYRLRWATATHSFEGDTWRDEPFRSSLDRGLESQDICQGWGRRSKGWTYEPRISGLVASAGARAVASPNLTKGVASAR</sequence>
<dbReference type="AlphaFoldDB" id="A0A0B7K284"/>
<gene>
    <name evidence="1" type="ORF">BN869_000005102_1</name>
</gene>
<proteinExistence type="predicted"/>
<evidence type="ECO:0000313" key="1">
    <source>
        <dbReference type="EMBL" id="CEO49045.1"/>
    </source>
</evidence>
<organism evidence="1">
    <name type="scientific">Bionectria ochroleuca</name>
    <name type="common">Gliocladium roseum</name>
    <dbReference type="NCBI Taxonomy" id="29856"/>
    <lineage>
        <taxon>Eukaryota</taxon>
        <taxon>Fungi</taxon>
        <taxon>Dikarya</taxon>
        <taxon>Ascomycota</taxon>
        <taxon>Pezizomycotina</taxon>
        <taxon>Sordariomycetes</taxon>
        <taxon>Hypocreomycetidae</taxon>
        <taxon>Hypocreales</taxon>
        <taxon>Bionectriaceae</taxon>
        <taxon>Clonostachys</taxon>
    </lineage>
</organism>
<protein>
    <submittedName>
        <fullName evidence="1">Uncharacterized protein</fullName>
    </submittedName>
</protein>
<dbReference type="EMBL" id="CDPU01000012">
    <property type="protein sequence ID" value="CEO49045.1"/>
    <property type="molecule type" value="Genomic_DNA"/>
</dbReference>
<accession>A0A0B7K284</accession>
<name>A0A0B7K284_BIOOC</name>